<gene>
    <name evidence="2" type="ORF">NPIL_79981</name>
</gene>
<protein>
    <submittedName>
        <fullName evidence="2">Uncharacterized protein</fullName>
    </submittedName>
</protein>
<reference evidence="2" key="1">
    <citation type="submission" date="2020-08" db="EMBL/GenBank/DDBJ databases">
        <title>Multicomponent nature underlies the extraordinary mechanical properties of spider dragline silk.</title>
        <authorList>
            <person name="Kono N."/>
            <person name="Nakamura H."/>
            <person name="Mori M."/>
            <person name="Yoshida Y."/>
            <person name="Ohtoshi R."/>
            <person name="Malay A.D."/>
            <person name="Moran D.A.P."/>
            <person name="Tomita M."/>
            <person name="Numata K."/>
            <person name="Arakawa K."/>
        </authorList>
    </citation>
    <scope>NUCLEOTIDE SEQUENCE</scope>
</reference>
<keyword evidence="3" id="KW-1185">Reference proteome</keyword>
<proteinExistence type="predicted"/>
<dbReference type="Proteomes" id="UP000887013">
    <property type="component" value="Unassembled WGS sequence"/>
</dbReference>
<accession>A0A8X6Q128</accession>
<comment type="caution">
    <text evidence="2">The sequence shown here is derived from an EMBL/GenBank/DDBJ whole genome shotgun (WGS) entry which is preliminary data.</text>
</comment>
<evidence type="ECO:0000256" key="1">
    <source>
        <dbReference type="SAM" id="MobiDB-lite"/>
    </source>
</evidence>
<sequence>MGSLDRRPGCKDGMEEQSVTVPGGSPGVKGVTFSNRVHKRRRPLVLCESRCRSLLTLLLRVGNEGYESMLTLCPIFANNVLFFLYKNLSYFVA</sequence>
<evidence type="ECO:0000313" key="3">
    <source>
        <dbReference type="Proteomes" id="UP000887013"/>
    </source>
</evidence>
<evidence type="ECO:0000313" key="2">
    <source>
        <dbReference type="EMBL" id="GFT99951.1"/>
    </source>
</evidence>
<name>A0A8X6Q128_NEPPI</name>
<dbReference type="EMBL" id="BMAW01027050">
    <property type="protein sequence ID" value="GFT99951.1"/>
    <property type="molecule type" value="Genomic_DNA"/>
</dbReference>
<organism evidence="2 3">
    <name type="scientific">Nephila pilipes</name>
    <name type="common">Giant wood spider</name>
    <name type="synonym">Nephila maculata</name>
    <dbReference type="NCBI Taxonomy" id="299642"/>
    <lineage>
        <taxon>Eukaryota</taxon>
        <taxon>Metazoa</taxon>
        <taxon>Ecdysozoa</taxon>
        <taxon>Arthropoda</taxon>
        <taxon>Chelicerata</taxon>
        <taxon>Arachnida</taxon>
        <taxon>Araneae</taxon>
        <taxon>Araneomorphae</taxon>
        <taxon>Entelegynae</taxon>
        <taxon>Araneoidea</taxon>
        <taxon>Nephilidae</taxon>
        <taxon>Nephila</taxon>
    </lineage>
</organism>
<feature type="region of interest" description="Disordered" evidence="1">
    <location>
        <begin position="1"/>
        <end position="29"/>
    </location>
</feature>
<feature type="compositionally biased region" description="Basic and acidic residues" evidence="1">
    <location>
        <begin position="1"/>
        <end position="14"/>
    </location>
</feature>
<dbReference type="AlphaFoldDB" id="A0A8X6Q128"/>